<dbReference type="Proteomes" id="UP000670092">
    <property type="component" value="Unassembled WGS sequence"/>
</dbReference>
<evidence type="ECO:0000313" key="2">
    <source>
        <dbReference type="Proteomes" id="UP000670092"/>
    </source>
</evidence>
<comment type="caution">
    <text evidence="1">The sequence shown here is derived from an EMBL/GenBank/DDBJ whole genome shotgun (WGS) entry which is preliminary data.</text>
</comment>
<reference evidence="1 2" key="1">
    <citation type="submission" date="2021-01" db="EMBL/GenBank/DDBJ databases">
        <title>Chromosome-level genome assembly of a human fungal pathogen reveals clustering of transcriptionally co-regulated genes.</title>
        <authorList>
            <person name="Voorhies M."/>
            <person name="Cohen S."/>
            <person name="Shea T.P."/>
            <person name="Petrus S."/>
            <person name="Munoz J.F."/>
            <person name="Poplawski S."/>
            <person name="Goldman W.E."/>
            <person name="Michael T."/>
            <person name="Cuomo C.A."/>
            <person name="Sil A."/>
            <person name="Beyhan S."/>
        </authorList>
    </citation>
    <scope>NUCLEOTIDE SEQUENCE [LARGE SCALE GENOMIC DNA]</scope>
    <source>
        <strain evidence="1 2">G184AR</strain>
    </source>
</reference>
<proteinExistence type="predicted"/>
<accession>A0A8H7Z6V1</accession>
<dbReference type="EMBL" id="JAEVHI010000001">
    <property type="protein sequence ID" value="KAG5305184.1"/>
    <property type="molecule type" value="Genomic_DNA"/>
</dbReference>
<gene>
    <name evidence="1" type="ORF">I7I52_03762</name>
</gene>
<sequence length="79" mass="9191">MLGYSNQMRQVREEKGEEFGPGYWTEDEIISAMEPAVSDTVRYIQAQRIYAAKEALKKKPKYPRLNQECSVAHQPTRRS</sequence>
<organism evidence="1 2">
    <name type="scientific">Ajellomyces capsulatus</name>
    <name type="common">Darling's disease fungus</name>
    <name type="synonym">Histoplasma capsulatum</name>
    <dbReference type="NCBI Taxonomy" id="5037"/>
    <lineage>
        <taxon>Eukaryota</taxon>
        <taxon>Fungi</taxon>
        <taxon>Dikarya</taxon>
        <taxon>Ascomycota</taxon>
        <taxon>Pezizomycotina</taxon>
        <taxon>Eurotiomycetes</taxon>
        <taxon>Eurotiomycetidae</taxon>
        <taxon>Onygenales</taxon>
        <taxon>Ajellomycetaceae</taxon>
        <taxon>Histoplasma</taxon>
    </lineage>
</organism>
<dbReference type="VEuPathDB" id="FungiDB:I7I52_03762"/>
<dbReference type="AlphaFoldDB" id="A0A8H7Z6V1"/>
<name>A0A8H7Z6V1_AJECA</name>
<evidence type="ECO:0000313" key="1">
    <source>
        <dbReference type="EMBL" id="KAG5305184.1"/>
    </source>
</evidence>
<protein>
    <submittedName>
        <fullName evidence="1">Uncharacterized protein</fullName>
    </submittedName>
</protein>